<feature type="region of interest" description="Disordered" evidence="1">
    <location>
        <begin position="1"/>
        <end position="106"/>
    </location>
</feature>
<proteinExistence type="predicted"/>
<evidence type="ECO:0000313" key="3">
    <source>
        <dbReference type="Proteomes" id="UP000249590"/>
    </source>
</evidence>
<dbReference type="Proteomes" id="UP000249590">
    <property type="component" value="Unassembled WGS sequence"/>
</dbReference>
<dbReference type="GO" id="GO:0006355">
    <property type="term" value="P:regulation of DNA-templated transcription"/>
    <property type="evidence" value="ECO:0007669"/>
    <property type="project" value="InterPro"/>
</dbReference>
<keyword evidence="3" id="KW-1185">Reference proteome</keyword>
<dbReference type="AlphaFoldDB" id="A0A8B2NHK9"/>
<organism evidence="2 3">
    <name type="scientific">Acuticoccus sediminis</name>
    <dbReference type="NCBI Taxonomy" id="2184697"/>
    <lineage>
        <taxon>Bacteria</taxon>
        <taxon>Pseudomonadati</taxon>
        <taxon>Pseudomonadota</taxon>
        <taxon>Alphaproteobacteria</taxon>
        <taxon>Hyphomicrobiales</taxon>
        <taxon>Amorphaceae</taxon>
        <taxon>Acuticoccus</taxon>
    </lineage>
</organism>
<feature type="compositionally biased region" description="Low complexity" evidence="1">
    <location>
        <begin position="83"/>
        <end position="97"/>
    </location>
</feature>
<reference evidence="2 3" key="1">
    <citation type="submission" date="2018-05" db="EMBL/GenBank/DDBJ databases">
        <title>Acuticoccus sediminis sp. nov., isolated from deep-sea sediment of Indian Ocean.</title>
        <authorList>
            <person name="Liu X."/>
            <person name="Lai Q."/>
            <person name="Du Y."/>
            <person name="Sun F."/>
            <person name="Zhang X."/>
            <person name="Wang S."/>
            <person name="Shao Z."/>
        </authorList>
    </citation>
    <scope>NUCLEOTIDE SEQUENCE [LARGE SCALE GENOMIC DNA]</scope>
    <source>
        <strain evidence="2 3">PTG4-2</strain>
    </source>
</reference>
<protein>
    <submittedName>
        <fullName evidence="2">Uncharacterized protein</fullName>
    </submittedName>
</protein>
<dbReference type="InterPro" id="IPR038473">
    <property type="entry name" value="VirC2_C_sf"/>
</dbReference>
<dbReference type="SUPFAM" id="SSF47598">
    <property type="entry name" value="Ribbon-helix-helix"/>
    <property type="match status" value="1"/>
</dbReference>
<name>A0A8B2NHK9_9HYPH</name>
<accession>A0A8B2NHK9</accession>
<gene>
    <name evidence="2" type="ORF">DLJ53_32900</name>
</gene>
<dbReference type="RefSeq" id="WP_111352564.1">
    <property type="nucleotide sequence ID" value="NZ_QHHQ01000014.1"/>
</dbReference>
<dbReference type="Gene3D" id="1.10.1220.190">
    <property type="entry name" value="VirC2, RHH domain"/>
    <property type="match status" value="1"/>
</dbReference>
<dbReference type="EMBL" id="QHHQ01000014">
    <property type="protein sequence ID" value="RAH96300.1"/>
    <property type="molecule type" value="Genomic_DNA"/>
</dbReference>
<evidence type="ECO:0000313" key="2">
    <source>
        <dbReference type="EMBL" id="RAH96300.1"/>
    </source>
</evidence>
<evidence type="ECO:0000256" key="1">
    <source>
        <dbReference type="SAM" id="MobiDB-lite"/>
    </source>
</evidence>
<dbReference type="OrthoDB" id="7880201at2"/>
<dbReference type="InterPro" id="IPR010985">
    <property type="entry name" value="Ribbon_hlx_hlx"/>
</dbReference>
<sequence length="220" mass="22390">MGIVRPGKDTPSFDEFRRKRSPKGGFFGDTEGSSAQTREAEVQSPATEAPTPAQTSLAPVKKTAPEPEPKPKVAAPAGPTPARPAATASPATADAAPAPEPAPATPKGETILLKARLAIPAQGHSAKFDQAAAVYGDKSALQLLLAPALTAYSAAIQAGTIGSALPEYPRGAGSIQISRAISPDVYEKARAILDPMALFPPGKLSAAICRQALSHSLAAG</sequence>
<comment type="caution">
    <text evidence="2">The sequence shown here is derived from an EMBL/GenBank/DDBJ whole genome shotgun (WGS) entry which is preliminary data.</text>
</comment>